<dbReference type="OrthoDB" id="10573217at2759"/>
<evidence type="ECO:0000256" key="1">
    <source>
        <dbReference type="SAM" id="MobiDB-lite"/>
    </source>
</evidence>
<feature type="compositionally biased region" description="Basic and acidic residues" evidence="1">
    <location>
        <begin position="1"/>
        <end position="11"/>
    </location>
</feature>
<comment type="caution">
    <text evidence="2">The sequence shown here is derived from an EMBL/GenBank/DDBJ whole genome shotgun (WGS) entry which is preliminary data.</text>
</comment>
<keyword evidence="3" id="KW-1185">Reference proteome</keyword>
<feature type="region of interest" description="Disordered" evidence="1">
    <location>
        <begin position="1"/>
        <end position="28"/>
    </location>
</feature>
<dbReference type="VEuPathDB" id="FungiDB:SPBR_06171"/>
<gene>
    <name evidence="2" type="ORF">SPBR_06171</name>
</gene>
<protein>
    <submittedName>
        <fullName evidence="2">Uncharacterized protein</fullName>
    </submittedName>
</protein>
<dbReference type="Proteomes" id="UP000031575">
    <property type="component" value="Unassembled WGS sequence"/>
</dbReference>
<reference evidence="2 3" key="1">
    <citation type="journal article" date="2014" name="BMC Genomics">
        <title>Comparative genomics of the major fungal agents of human and animal Sporotrichosis: Sporothrix schenckii and Sporothrix brasiliensis.</title>
        <authorList>
            <person name="Teixeira M.M."/>
            <person name="de Almeida L.G."/>
            <person name="Kubitschek-Barreira P."/>
            <person name="Alves F.L."/>
            <person name="Kioshima E.S."/>
            <person name="Abadio A.K."/>
            <person name="Fernandes L."/>
            <person name="Derengowski L.S."/>
            <person name="Ferreira K.S."/>
            <person name="Souza R.C."/>
            <person name="Ruiz J.C."/>
            <person name="de Andrade N.C."/>
            <person name="Paes H.C."/>
            <person name="Nicola A.M."/>
            <person name="Albuquerque P."/>
            <person name="Gerber A.L."/>
            <person name="Martins V.P."/>
            <person name="Peconick L.D."/>
            <person name="Neto A.V."/>
            <person name="Chaucanez C.B."/>
            <person name="Silva P.A."/>
            <person name="Cunha O.L."/>
            <person name="de Oliveira F.F."/>
            <person name="dos Santos T.C."/>
            <person name="Barros A.L."/>
            <person name="Soares M.A."/>
            <person name="de Oliveira L.M."/>
            <person name="Marini M.M."/>
            <person name="Villalobos-Duno H."/>
            <person name="Cunha M.M."/>
            <person name="de Hoog S."/>
            <person name="da Silveira J.F."/>
            <person name="Henrissat B."/>
            <person name="Nino-Vega G.A."/>
            <person name="Cisalpino P.S."/>
            <person name="Mora-Montes H.M."/>
            <person name="Almeida S.R."/>
            <person name="Stajich J.E."/>
            <person name="Lopes-Bezerra L.M."/>
            <person name="Vasconcelos A.T."/>
            <person name="Felipe M.S."/>
        </authorList>
    </citation>
    <scope>NUCLEOTIDE SEQUENCE [LARGE SCALE GENOMIC DNA]</scope>
    <source>
        <strain evidence="2 3">5110</strain>
    </source>
</reference>
<name>A0A0C2FTY0_9PEZI</name>
<evidence type="ECO:0000313" key="2">
    <source>
        <dbReference type="EMBL" id="KIH94478.1"/>
    </source>
</evidence>
<accession>A0A0C2FTY0</accession>
<dbReference type="HOGENOM" id="CLU_1526129_0_0_1"/>
<proteinExistence type="predicted"/>
<dbReference type="GeneID" id="63679354"/>
<dbReference type="RefSeq" id="XP_040622488.1">
    <property type="nucleotide sequence ID" value="XM_040764433.1"/>
</dbReference>
<organism evidence="2 3">
    <name type="scientific">Sporothrix brasiliensis 5110</name>
    <dbReference type="NCBI Taxonomy" id="1398154"/>
    <lineage>
        <taxon>Eukaryota</taxon>
        <taxon>Fungi</taxon>
        <taxon>Dikarya</taxon>
        <taxon>Ascomycota</taxon>
        <taxon>Pezizomycotina</taxon>
        <taxon>Sordariomycetes</taxon>
        <taxon>Sordariomycetidae</taxon>
        <taxon>Ophiostomatales</taxon>
        <taxon>Ophiostomataceae</taxon>
        <taxon>Sporothrix</taxon>
    </lineage>
</organism>
<dbReference type="AlphaFoldDB" id="A0A0C2FTY0"/>
<dbReference type="EMBL" id="AWTV01000004">
    <property type="protein sequence ID" value="KIH94478.1"/>
    <property type="molecule type" value="Genomic_DNA"/>
</dbReference>
<evidence type="ECO:0000313" key="3">
    <source>
        <dbReference type="Proteomes" id="UP000031575"/>
    </source>
</evidence>
<sequence length="176" mass="19225">MSQDAATRDFDAEPQGPAPARRDSTKTRLDLAGAVEEGNMSDRRRHRVNDDAMGYRLIRQAAVPTGAPPTAPKSGLCIRRILDHGAGMNAEGTGCQLRATADLLLERGADCNVARHLATPYIMGVLISAYMSSNRALVRLQLDLDLVFDVDEVFDERTYSTNKNGSAPPMLNQQLR</sequence>